<dbReference type="PANTHER" id="PTHR35610:SF7">
    <property type="entry name" value="3-ISOPROPYLMALATE DEHYDRATASE"/>
    <property type="match status" value="1"/>
</dbReference>
<keyword evidence="2" id="KW-1185">Reference proteome</keyword>
<dbReference type="HOGENOM" id="CLU_055821_1_0_7"/>
<dbReference type="EMBL" id="AZHW01000800">
    <property type="protein sequence ID" value="ETW96340.1"/>
    <property type="molecule type" value="Genomic_DNA"/>
</dbReference>
<sequence>MSKLVLNQRPALRAPHLIAGFAGWPDGGGVSTGVVDFLTSYLTAEPIGEISASELSIYTSHALASRPMVKIQQGRIESLHFPANEVYAWKSEGEAPDLVLLQGIEPDWNWRDYVEAVMQCIDALGVQRVYTVGGYLDYAPHTRIPRISALATTEALLNTLQTYDVELHEYEGPTSIQTYLLAHCQEVGIEGVGLWAGTPTYIQGTYPKVTHVVLEFLSQFWQLPLELSWFEEQTAELESTLHEQIDSSPELAEYIKRLEHAYDTAESEPPEMEPDAIVDEIQQFLRRRRENPLGDDL</sequence>
<gene>
    <name evidence="1" type="ORF">ETSY1_26990</name>
</gene>
<dbReference type="SUPFAM" id="SSF159659">
    <property type="entry name" value="Cgl1923-like"/>
    <property type="match status" value="1"/>
</dbReference>
<evidence type="ECO:0000313" key="2">
    <source>
        <dbReference type="Proteomes" id="UP000019141"/>
    </source>
</evidence>
<dbReference type="AlphaFoldDB" id="W4LF81"/>
<dbReference type="PANTHER" id="PTHR35610">
    <property type="entry name" value="3-ISOPROPYLMALATE DEHYDRATASE-RELATED"/>
    <property type="match status" value="1"/>
</dbReference>
<protein>
    <recommendedName>
        <fullName evidence="3">PAC2 family protein</fullName>
    </recommendedName>
</protein>
<dbReference type="Pfam" id="PF09754">
    <property type="entry name" value="PAC2"/>
    <property type="match status" value="1"/>
</dbReference>
<evidence type="ECO:0000313" key="1">
    <source>
        <dbReference type="EMBL" id="ETW96340.1"/>
    </source>
</evidence>
<comment type="caution">
    <text evidence="1">The sequence shown here is derived from an EMBL/GenBank/DDBJ whole genome shotgun (WGS) entry which is preliminary data.</text>
</comment>
<proteinExistence type="predicted"/>
<dbReference type="Gene3D" id="3.40.50.10900">
    <property type="entry name" value="PAC-like subunit"/>
    <property type="match status" value="1"/>
</dbReference>
<name>W4LF81_ENTF1</name>
<organism evidence="1 2">
    <name type="scientific">Entotheonella factor</name>
    <dbReference type="NCBI Taxonomy" id="1429438"/>
    <lineage>
        <taxon>Bacteria</taxon>
        <taxon>Pseudomonadati</taxon>
        <taxon>Nitrospinota/Tectimicrobiota group</taxon>
        <taxon>Candidatus Tectimicrobiota</taxon>
        <taxon>Candidatus Entotheonellia</taxon>
        <taxon>Candidatus Entotheonellales</taxon>
        <taxon>Candidatus Entotheonellaceae</taxon>
        <taxon>Candidatus Entotheonella</taxon>
    </lineage>
</organism>
<dbReference type="InterPro" id="IPR038389">
    <property type="entry name" value="PSMG2_sf"/>
</dbReference>
<reference evidence="1 2" key="1">
    <citation type="journal article" date="2014" name="Nature">
        <title>An environmental bacterial taxon with a large and distinct metabolic repertoire.</title>
        <authorList>
            <person name="Wilson M.C."/>
            <person name="Mori T."/>
            <person name="Ruckert C."/>
            <person name="Uria A.R."/>
            <person name="Helf M.J."/>
            <person name="Takada K."/>
            <person name="Gernert C."/>
            <person name="Steffens U.A."/>
            <person name="Heycke N."/>
            <person name="Schmitt S."/>
            <person name="Rinke C."/>
            <person name="Helfrich E.J."/>
            <person name="Brachmann A.O."/>
            <person name="Gurgui C."/>
            <person name="Wakimoto T."/>
            <person name="Kracht M."/>
            <person name="Crusemann M."/>
            <person name="Hentschel U."/>
            <person name="Abe I."/>
            <person name="Matsunaga S."/>
            <person name="Kalinowski J."/>
            <person name="Takeyama H."/>
            <person name="Piel J."/>
        </authorList>
    </citation>
    <scope>NUCLEOTIDE SEQUENCE [LARGE SCALE GENOMIC DNA]</scope>
    <source>
        <strain evidence="2">TSY1</strain>
    </source>
</reference>
<dbReference type="InterPro" id="IPR019151">
    <property type="entry name" value="Proteasome_assmbl_chaperone_2"/>
</dbReference>
<dbReference type="Proteomes" id="UP000019141">
    <property type="component" value="Unassembled WGS sequence"/>
</dbReference>
<evidence type="ECO:0008006" key="3">
    <source>
        <dbReference type="Google" id="ProtNLM"/>
    </source>
</evidence>
<accession>W4LF81</accession>